<comment type="caution">
    <text evidence="2">The sequence shown here is derived from an EMBL/GenBank/DDBJ whole genome shotgun (WGS) entry which is preliminary data.</text>
</comment>
<evidence type="ECO:0000256" key="1">
    <source>
        <dbReference type="SAM" id="MobiDB-lite"/>
    </source>
</evidence>
<dbReference type="AlphaFoldDB" id="A0A392W0R5"/>
<dbReference type="Proteomes" id="UP000265520">
    <property type="component" value="Unassembled WGS sequence"/>
</dbReference>
<evidence type="ECO:0000313" key="2">
    <source>
        <dbReference type="EMBL" id="MCI94274.1"/>
    </source>
</evidence>
<keyword evidence="3" id="KW-1185">Reference proteome</keyword>
<name>A0A392W0R5_9FABA</name>
<feature type="compositionally biased region" description="Basic residues" evidence="1">
    <location>
        <begin position="13"/>
        <end position="24"/>
    </location>
</feature>
<evidence type="ECO:0000313" key="3">
    <source>
        <dbReference type="Proteomes" id="UP000265520"/>
    </source>
</evidence>
<proteinExistence type="predicted"/>
<protein>
    <submittedName>
        <fullName evidence="2">Uncharacterized protein</fullName>
    </submittedName>
</protein>
<reference evidence="2 3" key="1">
    <citation type="journal article" date="2018" name="Front. Plant Sci.">
        <title>Red Clover (Trifolium pratense) and Zigzag Clover (T. medium) - A Picture of Genomic Similarities and Differences.</title>
        <authorList>
            <person name="Dluhosova J."/>
            <person name="Istvanek J."/>
            <person name="Nedelnik J."/>
            <person name="Repkova J."/>
        </authorList>
    </citation>
    <scope>NUCLEOTIDE SEQUENCE [LARGE SCALE GENOMIC DNA]</scope>
    <source>
        <strain evidence="3">cv. 10/8</strain>
        <tissue evidence="2">Leaf</tissue>
    </source>
</reference>
<feature type="region of interest" description="Disordered" evidence="1">
    <location>
        <begin position="1"/>
        <end position="24"/>
    </location>
</feature>
<sequence>MLVSNSANCGGRGRGRRGGGHGRG</sequence>
<feature type="non-terminal residue" evidence="2">
    <location>
        <position position="24"/>
    </location>
</feature>
<organism evidence="2 3">
    <name type="scientific">Trifolium medium</name>
    <dbReference type="NCBI Taxonomy" id="97028"/>
    <lineage>
        <taxon>Eukaryota</taxon>
        <taxon>Viridiplantae</taxon>
        <taxon>Streptophyta</taxon>
        <taxon>Embryophyta</taxon>
        <taxon>Tracheophyta</taxon>
        <taxon>Spermatophyta</taxon>
        <taxon>Magnoliopsida</taxon>
        <taxon>eudicotyledons</taxon>
        <taxon>Gunneridae</taxon>
        <taxon>Pentapetalae</taxon>
        <taxon>rosids</taxon>
        <taxon>fabids</taxon>
        <taxon>Fabales</taxon>
        <taxon>Fabaceae</taxon>
        <taxon>Papilionoideae</taxon>
        <taxon>50 kb inversion clade</taxon>
        <taxon>NPAAA clade</taxon>
        <taxon>Hologalegina</taxon>
        <taxon>IRL clade</taxon>
        <taxon>Trifolieae</taxon>
        <taxon>Trifolium</taxon>
    </lineage>
</organism>
<dbReference type="EMBL" id="LXQA011351948">
    <property type="protein sequence ID" value="MCI94274.1"/>
    <property type="molecule type" value="Genomic_DNA"/>
</dbReference>
<accession>A0A392W0R5</accession>